<dbReference type="Proteomes" id="UP000255469">
    <property type="component" value="Unassembled WGS sequence"/>
</dbReference>
<dbReference type="EMBL" id="UGTM01000001">
    <property type="protein sequence ID" value="SUB86956.1"/>
    <property type="molecule type" value="Genomic_DNA"/>
</dbReference>
<dbReference type="RefSeq" id="WP_004354244.1">
    <property type="nucleotide sequence ID" value="NZ_CAJPSO010000004.1"/>
</dbReference>
<evidence type="ECO:0000313" key="2">
    <source>
        <dbReference type="Proteomes" id="UP000255469"/>
    </source>
</evidence>
<dbReference type="AlphaFoldDB" id="A0A379E2N4"/>
<accession>A0A379E2N4</accession>
<reference evidence="1 2" key="1">
    <citation type="submission" date="2018-06" db="EMBL/GenBank/DDBJ databases">
        <authorList>
            <consortium name="Pathogen Informatics"/>
            <person name="Doyle S."/>
        </authorList>
    </citation>
    <scope>NUCLEOTIDE SEQUENCE [LARGE SCALE GENOMIC DNA]</scope>
    <source>
        <strain evidence="1 2">NCTC13067</strain>
    </source>
</reference>
<organism evidence="1 2">
    <name type="scientific">Prevotella denticola</name>
    <dbReference type="NCBI Taxonomy" id="28129"/>
    <lineage>
        <taxon>Bacteria</taxon>
        <taxon>Pseudomonadati</taxon>
        <taxon>Bacteroidota</taxon>
        <taxon>Bacteroidia</taxon>
        <taxon>Bacteroidales</taxon>
        <taxon>Prevotellaceae</taxon>
        <taxon>Prevotella</taxon>
    </lineage>
</organism>
<name>A0A379E2N4_9BACT</name>
<protein>
    <submittedName>
        <fullName evidence="1">Uncharacterized protein</fullName>
    </submittedName>
</protein>
<sequence length="46" mass="5603">MDFDKKEYDTRRAELVRVLEHSVRQLTLPELEALYYDLTARGYIRE</sequence>
<gene>
    <name evidence="1" type="ORF">NCTC13067_00611</name>
</gene>
<proteinExistence type="predicted"/>
<evidence type="ECO:0000313" key="1">
    <source>
        <dbReference type="EMBL" id="SUB86956.1"/>
    </source>
</evidence>